<dbReference type="AlphaFoldDB" id="A0AA47FET2"/>
<dbReference type="EMBL" id="JAPHJC010000056">
    <property type="protein sequence ID" value="MCW8678815.1"/>
    <property type="molecule type" value="Genomic_DNA"/>
</dbReference>
<evidence type="ECO:0000313" key="4">
    <source>
        <dbReference type="Proteomes" id="UP001209889"/>
    </source>
</evidence>
<reference evidence="1" key="3">
    <citation type="submission" date="2024-05" db="EMBL/GenBank/DDBJ databases">
        <title>Streptococcus macedonicus and Acinetobacter baumannii: co-inhabitants of the cheese production environment.</title>
        <authorList>
            <person name="Johnson J."/>
            <person name="Curtin C."/>
            <person name="Waite-Cusic J."/>
        </authorList>
    </citation>
    <scope>NUCLEOTIDE SEQUENCE</scope>
    <source>
        <strain evidence="1">E28</strain>
    </source>
</reference>
<dbReference type="RefSeq" id="WP_265653207.1">
    <property type="nucleotide sequence ID" value="NZ_CP113440.1"/>
</dbReference>
<evidence type="ECO:0000313" key="1">
    <source>
        <dbReference type="EMBL" id="MCW8678815.1"/>
    </source>
</evidence>
<dbReference type="EMBL" id="CP113440">
    <property type="protein sequence ID" value="WAK63950.1"/>
    <property type="molecule type" value="Genomic_DNA"/>
</dbReference>
<reference evidence="2" key="2">
    <citation type="submission" date="2022-11" db="EMBL/GenBank/DDBJ databases">
        <authorList>
            <person name="Johnson J.D."/>
        </authorList>
    </citation>
    <scope>NUCLEOTIDE SEQUENCE</scope>
    <source>
        <strain evidence="1">E28</strain>
        <strain evidence="2">E37</strain>
    </source>
</reference>
<dbReference type="Proteomes" id="UP001209889">
    <property type="component" value="Unassembled WGS sequence"/>
</dbReference>
<reference evidence="2" key="1">
    <citation type="submission" date="2022-11" db="EMBL/GenBank/DDBJ databases">
        <title>Streptococcus macedonicus and Acinetobacter baumannii: co-inhabitants of the cheese production environment.</title>
        <authorList>
            <person name="Johnson J."/>
        </authorList>
    </citation>
    <scope>NUCLEOTIDE SEQUENCE</scope>
    <source>
        <strain evidence="2">E37</strain>
    </source>
</reference>
<organism evidence="2 3">
    <name type="scientific">Streptococcus macedonicus</name>
    <name type="common">Streptococcus gallolyticus macedonicus</name>
    <dbReference type="NCBI Taxonomy" id="59310"/>
    <lineage>
        <taxon>Bacteria</taxon>
        <taxon>Bacillati</taxon>
        <taxon>Bacillota</taxon>
        <taxon>Bacilli</taxon>
        <taxon>Lactobacillales</taxon>
        <taxon>Streptococcaceae</taxon>
        <taxon>Streptococcus</taxon>
    </lineage>
</organism>
<accession>A0AA47FET2</accession>
<sequence length="72" mass="8347">MTNNEIEVLASELPILDDKQNYKYIDEIASNGAYYQVAWIKKQDRYLALYGTTPIKLKIVDTSNDVFEDEEV</sequence>
<gene>
    <name evidence="2" type="ORF">OQG81_03635</name>
    <name evidence="1" type="ORF">OQH01_10085</name>
</gene>
<evidence type="ECO:0000313" key="3">
    <source>
        <dbReference type="Proteomes" id="UP001156410"/>
    </source>
</evidence>
<evidence type="ECO:0000313" key="2">
    <source>
        <dbReference type="EMBL" id="WAK63950.1"/>
    </source>
</evidence>
<keyword evidence="4" id="KW-1185">Reference proteome</keyword>
<protein>
    <submittedName>
        <fullName evidence="2">Uncharacterized protein</fullName>
    </submittedName>
</protein>
<name>A0AA47FET2_STRMC</name>
<dbReference type="Proteomes" id="UP001156410">
    <property type="component" value="Chromosome"/>
</dbReference>
<proteinExistence type="predicted"/>